<keyword evidence="3" id="KW-1185">Reference proteome</keyword>
<accession>A0A9P7K9Y7</accession>
<gene>
    <name evidence="2" type="ORF">DXG03_004692</name>
</gene>
<organism evidence="2 3">
    <name type="scientific">Asterophora parasitica</name>
    <dbReference type="NCBI Taxonomy" id="117018"/>
    <lineage>
        <taxon>Eukaryota</taxon>
        <taxon>Fungi</taxon>
        <taxon>Dikarya</taxon>
        <taxon>Basidiomycota</taxon>
        <taxon>Agaricomycotina</taxon>
        <taxon>Agaricomycetes</taxon>
        <taxon>Agaricomycetidae</taxon>
        <taxon>Agaricales</taxon>
        <taxon>Tricholomatineae</taxon>
        <taxon>Lyophyllaceae</taxon>
        <taxon>Asterophora</taxon>
    </lineage>
</organism>
<feature type="compositionally biased region" description="Basic and acidic residues" evidence="1">
    <location>
        <begin position="188"/>
        <end position="206"/>
    </location>
</feature>
<reference evidence="2" key="1">
    <citation type="submission" date="2020-07" db="EMBL/GenBank/DDBJ databases">
        <authorList>
            <person name="Nieuwenhuis M."/>
            <person name="Van De Peppel L.J.J."/>
        </authorList>
    </citation>
    <scope>NUCLEOTIDE SEQUENCE</scope>
    <source>
        <strain evidence="2">AP01</strain>
        <tissue evidence="2">Mycelium</tissue>
    </source>
</reference>
<dbReference type="OrthoDB" id="2757916at2759"/>
<dbReference type="AlphaFoldDB" id="A0A9P7K9Y7"/>
<reference evidence="2" key="2">
    <citation type="submission" date="2021-10" db="EMBL/GenBank/DDBJ databases">
        <title>Phylogenomics reveals ancestral predisposition of the termite-cultivated fungus Termitomyces towards a domesticated lifestyle.</title>
        <authorList>
            <person name="Auxier B."/>
            <person name="Grum-Grzhimaylo A."/>
            <person name="Cardenas M.E."/>
            <person name="Lodge J.D."/>
            <person name="Laessoe T."/>
            <person name="Pedersen O."/>
            <person name="Smith M.E."/>
            <person name="Kuyper T.W."/>
            <person name="Franco-Molano E.A."/>
            <person name="Baroni T.J."/>
            <person name="Aanen D.K."/>
        </authorList>
    </citation>
    <scope>NUCLEOTIDE SEQUENCE</scope>
    <source>
        <strain evidence="2">AP01</strain>
        <tissue evidence="2">Mycelium</tissue>
    </source>
</reference>
<name>A0A9P7K9Y7_9AGAR</name>
<dbReference type="EMBL" id="JABCKV010000286">
    <property type="protein sequence ID" value="KAG5641579.1"/>
    <property type="molecule type" value="Genomic_DNA"/>
</dbReference>
<feature type="region of interest" description="Disordered" evidence="1">
    <location>
        <begin position="105"/>
        <end position="142"/>
    </location>
</feature>
<feature type="region of interest" description="Disordered" evidence="1">
    <location>
        <begin position="163"/>
        <end position="262"/>
    </location>
</feature>
<dbReference type="Proteomes" id="UP000775547">
    <property type="component" value="Unassembled WGS sequence"/>
</dbReference>
<protein>
    <submittedName>
        <fullName evidence="2">Uncharacterized protein</fullName>
    </submittedName>
</protein>
<sequence>MANHASRAAMRKQRLLEMENEMRLEEAEALKMTEEQRQILFRSFTSVKVEFSDLDGLARNANGSQHIPRACVPPPNPTVQLHPPDHAFVILTNADLANFAPHETIRASVGSRPKPRSSTSSPDLSARARLFPGSSPPLKQSSLAFTPSSYLSSSAATIKAILSRKTPRSRSPIRGIFPTPSGDAYESDSEHTVRGSDSDNEVSPRPKKERRKSRNGRGHAASGAGHIVSPNLGSRPRLGSGPGLVRHVSKPATSQSRRDASKAAALRVTAAAGSHRDAVCTSLLH</sequence>
<evidence type="ECO:0000313" key="2">
    <source>
        <dbReference type="EMBL" id="KAG5641579.1"/>
    </source>
</evidence>
<evidence type="ECO:0000256" key="1">
    <source>
        <dbReference type="SAM" id="MobiDB-lite"/>
    </source>
</evidence>
<evidence type="ECO:0000313" key="3">
    <source>
        <dbReference type="Proteomes" id="UP000775547"/>
    </source>
</evidence>
<feature type="compositionally biased region" description="Basic residues" evidence="1">
    <location>
        <begin position="207"/>
        <end position="217"/>
    </location>
</feature>
<proteinExistence type="predicted"/>
<comment type="caution">
    <text evidence="2">The sequence shown here is derived from an EMBL/GenBank/DDBJ whole genome shotgun (WGS) entry which is preliminary data.</text>
</comment>